<dbReference type="CDD" id="cd04301">
    <property type="entry name" value="NAT_SF"/>
    <property type="match status" value="1"/>
</dbReference>
<reference evidence="3" key="2">
    <citation type="submission" date="2020-01" db="EMBL/GenBank/DDBJ databases">
        <authorList>
            <person name="Campanaro S."/>
        </authorList>
    </citation>
    <scope>NUCLEOTIDE SEQUENCE</scope>
    <source>
        <strain evidence="3">AS06rmzACSIP_7</strain>
    </source>
</reference>
<dbReference type="STRING" id="909663.GCA_000512235_01148"/>
<dbReference type="Proteomes" id="UP000777265">
    <property type="component" value="Unassembled WGS sequence"/>
</dbReference>
<organism evidence="3 4">
    <name type="scientific">Syntrophorhabdus aromaticivorans</name>
    <dbReference type="NCBI Taxonomy" id="328301"/>
    <lineage>
        <taxon>Bacteria</taxon>
        <taxon>Pseudomonadati</taxon>
        <taxon>Thermodesulfobacteriota</taxon>
        <taxon>Syntrophorhabdia</taxon>
        <taxon>Syntrophorhabdales</taxon>
        <taxon>Syntrophorhabdaceae</taxon>
        <taxon>Syntrophorhabdus</taxon>
    </lineage>
</organism>
<evidence type="ECO:0000313" key="3">
    <source>
        <dbReference type="EMBL" id="NLW36171.1"/>
    </source>
</evidence>
<comment type="caution">
    <text evidence="3">The sequence shown here is derived from an EMBL/GenBank/DDBJ whole genome shotgun (WGS) entry which is preliminary data.</text>
</comment>
<keyword evidence="1" id="KW-0808">Transferase</keyword>
<dbReference type="PANTHER" id="PTHR43877:SF2">
    <property type="entry name" value="AMINOALKYLPHOSPHONATE N-ACETYLTRANSFERASE-RELATED"/>
    <property type="match status" value="1"/>
</dbReference>
<proteinExistence type="predicted"/>
<dbReference type="PROSITE" id="PS51186">
    <property type="entry name" value="GNAT"/>
    <property type="match status" value="1"/>
</dbReference>
<dbReference type="SUPFAM" id="SSF55729">
    <property type="entry name" value="Acyl-CoA N-acyltransferases (Nat)"/>
    <property type="match status" value="1"/>
</dbReference>
<dbReference type="InterPro" id="IPR050832">
    <property type="entry name" value="Bact_Acetyltransf"/>
</dbReference>
<dbReference type="Pfam" id="PF00583">
    <property type="entry name" value="Acetyltransf_1"/>
    <property type="match status" value="1"/>
</dbReference>
<dbReference type="InterPro" id="IPR000182">
    <property type="entry name" value="GNAT_dom"/>
</dbReference>
<protein>
    <submittedName>
        <fullName evidence="3">GNAT family N-acetyltransferase</fullName>
    </submittedName>
</protein>
<dbReference type="PANTHER" id="PTHR43877">
    <property type="entry name" value="AMINOALKYLPHOSPHONATE N-ACETYLTRANSFERASE-RELATED-RELATED"/>
    <property type="match status" value="1"/>
</dbReference>
<evidence type="ECO:0000256" key="1">
    <source>
        <dbReference type="ARBA" id="ARBA00022679"/>
    </source>
</evidence>
<sequence>MITVRLEKDGDQVEIESVRAAATSTLRETYRPGQKALANRARISASFERLVALNDDIIIGTVQYRLENQSLRVIGLGVHTDHRRKGVARSLMSHLKEIAEREKTTALRLHTIKETGNVEVFTRLGFIVVAEQEDELMESDTFEKLTDVEMVMWLS</sequence>
<gene>
    <name evidence="3" type="ORF">GXY80_11950</name>
</gene>
<reference evidence="3" key="1">
    <citation type="journal article" date="2020" name="Biotechnol. Biofuels">
        <title>New insights from the biogas microbiome by comprehensive genome-resolved metagenomics of nearly 1600 species originating from multiple anaerobic digesters.</title>
        <authorList>
            <person name="Campanaro S."/>
            <person name="Treu L."/>
            <person name="Rodriguez-R L.M."/>
            <person name="Kovalovszki A."/>
            <person name="Ziels R.M."/>
            <person name="Maus I."/>
            <person name="Zhu X."/>
            <person name="Kougias P.G."/>
            <person name="Basile A."/>
            <person name="Luo G."/>
            <person name="Schluter A."/>
            <person name="Konstantinidis K.T."/>
            <person name="Angelidaki I."/>
        </authorList>
    </citation>
    <scope>NUCLEOTIDE SEQUENCE</scope>
    <source>
        <strain evidence="3">AS06rmzACSIP_7</strain>
    </source>
</reference>
<keyword evidence="2" id="KW-0012">Acyltransferase</keyword>
<accession>A0A351U2U0</accession>
<dbReference type="EMBL" id="JAAYEE010000219">
    <property type="protein sequence ID" value="NLW36171.1"/>
    <property type="molecule type" value="Genomic_DNA"/>
</dbReference>
<evidence type="ECO:0000313" key="4">
    <source>
        <dbReference type="Proteomes" id="UP000777265"/>
    </source>
</evidence>
<dbReference type="AlphaFoldDB" id="A0A351U2U0"/>
<evidence type="ECO:0000256" key="2">
    <source>
        <dbReference type="ARBA" id="ARBA00023315"/>
    </source>
</evidence>
<dbReference type="InterPro" id="IPR016181">
    <property type="entry name" value="Acyl_CoA_acyltransferase"/>
</dbReference>
<dbReference type="GO" id="GO:0016747">
    <property type="term" value="F:acyltransferase activity, transferring groups other than amino-acyl groups"/>
    <property type="evidence" value="ECO:0007669"/>
    <property type="project" value="InterPro"/>
</dbReference>
<dbReference type="Gene3D" id="3.40.630.30">
    <property type="match status" value="1"/>
</dbReference>
<name>A0A351U2U0_9BACT</name>